<sequence length="86" mass="9832">MRQKIKKLIFGNMITTKLPGNMLLKKRIPVLVGFSAILGSNVYILSDMVHYHPKVLLVRFHNPYQVSQSSNSLGPTHNPTPYFHQE</sequence>
<name>A0A2P2QWR8_RHIMU</name>
<dbReference type="AlphaFoldDB" id="A0A2P2QWR8"/>
<reference evidence="3" key="1">
    <citation type="submission" date="2018-02" db="EMBL/GenBank/DDBJ databases">
        <title>Rhizophora mucronata_Transcriptome.</title>
        <authorList>
            <person name="Meera S.P."/>
            <person name="Sreeshan A."/>
            <person name="Augustine A."/>
        </authorList>
    </citation>
    <scope>NUCLEOTIDE SEQUENCE</scope>
    <source>
        <tissue evidence="3">Leaf</tissue>
    </source>
</reference>
<feature type="compositionally biased region" description="Polar residues" evidence="1">
    <location>
        <begin position="66"/>
        <end position="79"/>
    </location>
</feature>
<evidence type="ECO:0000313" key="3">
    <source>
        <dbReference type="EMBL" id="MBX71423.1"/>
    </source>
</evidence>
<keyword evidence="2" id="KW-1133">Transmembrane helix</keyword>
<evidence type="ECO:0000256" key="2">
    <source>
        <dbReference type="SAM" id="Phobius"/>
    </source>
</evidence>
<feature type="transmembrane region" description="Helical" evidence="2">
    <location>
        <begin position="28"/>
        <end position="46"/>
    </location>
</feature>
<keyword evidence="2" id="KW-0472">Membrane</keyword>
<proteinExistence type="predicted"/>
<dbReference type="EMBL" id="GGEC01090939">
    <property type="protein sequence ID" value="MBX71423.1"/>
    <property type="molecule type" value="Transcribed_RNA"/>
</dbReference>
<organism evidence="3">
    <name type="scientific">Rhizophora mucronata</name>
    <name type="common">Asiatic mangrove</name>
    <dbReference type="NCBI Taxonomy" id="61149"/>
    <lineage>
        <taxon>Eukaryota</taxon>
        <taxon>Viridiplantae</taxon>
        <taxon>Streptophyta</taxon>
        <taxon>Embryophyta</taxon>
        <taxon>Tracheophyta</taxon>
        <taxon>Spermatophyta</taxon>
        <taxon>Magnoliopsida</taxon>
        <taxon>eudicotyledons</taxon>
        <taxon>Gunneridae</taxon>
        <taxon>Pentapetalae</taxon>
        <taxon>rosids</taxon>
        <taxon>fabids</taxon>
        <taxon>Malpighiales</taxon>
        <taxon>Rhizophoraceae</taxon>
        <taxon>Rhizophora</taxon>
    </lineage>
</organism>
<feature type="region of interest" description="Disordered" evidence="1">
    <location>
        <begin position="66"/>
        <end position="86"/>
    </location>
</feature>
<protein>
    <submittedName>
        <fullName evidence="3">Uncharacterized protein</fullName>
    </submittedName>
</protein>
<keyword evidence="2" id="KW-0812">Transmembrane</keyword>
<accession>A0A2P2QWR8</accession>
<evidence type="ECO:0000256" key="1">
    <source>
        <dbReference type="SAM" id="MobiDB-lite"/>
    </source>
</evidence>